<comment type="caution">
    <text evidence="1">The sequence shown here is derived from an EMBL/GenBank/DDBJ whole genome shotgun (WGS) entry which is preliminary data.</text>
</comment>
<accession>A0A5D4TB77</accession>
<organism evidence="1 2">
    <name type="scientific">Sutcliffiella horikoshii</name>
    <dbReference type="NCBI Taxonomy" id="79883"/>
    <lineage>
        <taxon>Bacteria</taxon>
        <taxon>Bacillati</taxon>
        <taxon>Bacillota</taxon>
        <taxon>Bacilli</taxon>
        <taxon>Bacillales</taxon>
        <taxon>Bacillaceae</taxon>
        <taxon>Sutcliffiella</taxon>
    </lineage>
</organism>
<dbReference type="OrthoDB" id="4014363at2"/>
<evidence type="ECO:0000313" key="2">
    <source>
        <dbReference type="Proteomes" id="UP000324517"/>
    </source>
</evidence>
<gene>
    <name evidence="1" type="ORF">FZC75_07750</name>
</gene>
<dbReference type="Proteomes" id="UP000324517">
    <property type="component" value="Unassembled WGS sequence"/>
</dbReference>
<dbReference type="EMBL" id="VTET01000003">
    <property type="protein sequence ID" value="TYS72953.1"/>
    <property type="molecule type" value="Genomic_DNA"/>
</dbReference>
<reference evidence="1 2" key="1">
    <citation type="submission" date="2019-08" db="EMBL/GenBank/DDBJ databases">
        <title>Bacillus genomes from the desert of Cuatro Cienegas, Coahuila.</title>
        <authorList>
            <person name="Olmedo-Alvarez G."/>
        </authorList>
    </citation>
    <scope>NUCLEOTIDE SEQUENCE [LARGE SCALE GENOMIC DNA]</scope>
    <source>
        <strain evidence="1 2">CH98b_3T</strain>
    </source>
</reference>
<sequence>MRTLKISSNLRKISGKETMTQEEAQRAFDYPLVFTPDSDEFYVTNCDVPEYFALLKDEIAPSKSIYSTTFEFGTMGDGLWASIDSVKRTVMENQLIHHGSDNDTTTNILKSRYREMFYSSEKKWRDKAKEDFIQAMEGVMKFNAIID</sequence>
<dbReference type="AlphaFoldDB" id="A0A5D4TB77"/>
<dbReference type="Pfam" id="PF10994">
    <property type="entry name" value="DUF2817"/>
    <property type="match status" value="1"/>
</dbReference>
<name>A0A5D4TB77_9BACI</name>
<dbReference type="RefSeq" id="WP_148978908.1">
    <property type="nucleotide sequence ID" value="NZ_JBNILM010000002.1"/>
</dbReference>
<dbReference type="InterPro" id="IPR021259">
    <property type="entry name" value="DUF2817"/>
</dbReference>
<evidence type="ECO:0000313" key="1">
    <source>
        <dbReference type="EMBL" id="TYS72953.1"/>
    </source>
</evidence>
<protein>
    <submittedName>
        <fullName evidence="1">DUF2817 domain-containing protein</fullName>
    </submittedName>
</protein>
<proteinExistence type="predicted"/>